<protein>
    <recommendedName>
        <fullName evidence="11">Glycosyltransferase family 2</fullName>
    </recommendedName>
</protein>
<evidence type="ECO:0000313" key="9">
    <source>
        <dbReference type="EMBL" id="KAK8080829.1"/>
    </source>
</evidence>
<evidence type="ECO:0000256" key="4">
    <source>
        <dbReference type="ARBA" id="ARBA00022692"/>
    </source>
</evidence>
<accession>A0ABR1WBE5</accession>
<dbReference type="GeneID" id="92046022"/>
<feature type="transmembrane region" description="Helical" evidence="8">
    <location>
        <begin position="368"/>
        <end position="386"/>
    </location>
</feature>
<dbReference type="Gene3D" id="3.90.550.10">
    <property type="entry name" value="Spore Coat Polysaccharide Biosynthesis Protein SpsA, Chain A"/>
    <property type="match status" value="1"/>
</dbReference>
<feature type="transmembrane region" description="Helical" evidence="8">
    <location>
        <begin position="406"/>
        <end position="426"/>
    </location>
</feature>
<dbReference type="PANTHER" id="PTHR47844:SF1">
    <property type="entry name" value="EXOSTOSIN-LIKE 2"/>
    <property type="match status" value="1"/>
</dbReference>
<keyword evidence="4 8" id="KW-0812">Transmembrane</keyword>
<dbReference type="PANTHER" id="PTHR47844">
    <property type="entry name" value="SYNTHASE CPS1, PUTATIVE (AFU_ORTHOLOGUE AFUA_7G02500)-RELATED"/>
    <property type="match status" value="1"/>
</dbReference>
<evidence type="ECO:0000256" key="7">
    <source>
        <dbReference type="ARBA" id="ARBA00023180"/>
    </source>
</evidence>
<dbReference type="Proteomes" id="UP001433268">
    <property type="component" value="Unassembled WGS sequence"/>
</dbReference>
<evidence type="ECO:0008006" key="11">
    <source>
        <dbReference type="Google" id="ProtNLM"/>
    </source>
</evidence>
<keyword evidence="10" id="KW-1185">Reference proteome</keyword>
<dbReference type="SUPFAM" id="SSF53448">
    <property type="entry name" value="Nucleotide-diphospho-sugar transferases"/>
    <property type="match status" value="1"/>
</dbReference>
<evidence type="ECO:0000256" key="2">
    <source>
        <dbReference type="ARBA" id="ARBA00022676"/>
    </source>
</evidence>
<name>A0ABR1WBE5_9PEZI</name>
<feature type="transmembrane region" description="Helical" evidence="8">
    <location>
        <begin position="339"/>
        <end position="356"/>
    </location>
</feature>
<evidence type="ECO:0000313" key="10">
    <source>
        <dbReference type="Proteomes" id="UP001433268"/>
    </source>
</evidence>
<gene>
    <name evidence="9" type="ORF">PG997_008647</name>
</gene>
<organism evidence="9 10">
    <name type="scientific">Apiospora hydei</name>
    <dbReference type="NCBI Taxonomy" id="1337664"/>
    <lineage>
        <taxon>Eukaryota</taxon>
        <taxon>Fungi</taxon>
        <taxon>Dikarya</taxon>
        <taxon>Ascomycota</taxon>
        <taxon>Pezizomycotina</taxon>
        <taxon>Sordariomycetes</taxon>
        <taxon>Xylariomycetidae</taxon>
        <taxon>Amphisphaeriales</taxon>
        <taxon>Apiosporaceae</taxon>
        <taxon>Apiospora</taxon>
    </lineage>
</organism>
<proteinExistence type="predicted"/>
<evidence type="ECO:0000256" key="1">
    <source>
        <dbReference type="ARBA" id="ARBA00004370"/>
    </source>
</evidence>
<keyword evidence="5 8" id="KW-1133">Transmembrane helix</keyword>
<keyword evidence="7" id="KW-0325">Glycoprotein</keyword>
<reference evidence="9 10" key="1">
    <citation type="submission" date="2023-01" db="EMBL/GenBank/DDBJ databases">
        <title>Analysis of 21 Apiospora genomes using comparative genomics revels a genus with tremendous synthesis potential of carbohydrate active enzymes and secondary metabolites.</title>
        <authorList>
            <person name="Sorensen T."/>
        </authorList>
    </citation>
    <scope>NUCLEOTIDE SEQUENCE [LARGE SCALE GENOMIC DNA]</scope>
    <source>
        <strain evidence="9 10">CBS 114990</strain>
    </source>
</reference>
<dbReference type="EMBL" id="JAQQWN010000006">
    <property type="protein sequence ID" value="KAK8080829.1"/>
    <property type="molecule type" value="Genomic_DNA"/>
</dbReference>
<keyword evidence="2" id="KW-0328">Glycosyltransferase</keyword>
<comment type="subcellular location">
    <subcellularLocation>
        <location evidence="1">Membrane</location>
    </subcellularLocation>
</comment>
<evidence type="ECO:0000256" key="8">
    <source>
        <dbReference type="SAM" id="Phobius"/>
    </source>
</evidence>
<dbReference type="InterPro" id="IPR052427">
    <property type="entry name" value="Glycosyltrans_GT2/GT47"/>
</dbReference>
<keyword evidence="3" id="KW-0808">Transferase</keyword>
<dbReference type="RefSeq" id="XP_066668304.1">
    <property type="nucleotide sequence ID" value="XM_066812962.1"/>
</dbReference>
<evidence type="ECO:0000256" key="5">
    <source>
        <dbReference type="ARBA" id="ARBA00022989"/>
    </source>
</evidence>
<keyword evidence="6 8" id="KW-0472">Membrane</keyword>
<comment type="caution">
    <text evidence="9">The sequence shown here is derived from an EMBL/GenBank/DDBJ whole genome shotgun (WGS) entry which is preliminary data.</text>
</comment>
<evidence type="ECO:0000256" key="3">
    <source>
        <dbReference type="ARBA" id="ARBA00022679"/>
    </source>
</evidence>
<sequence>MAFVALFFWRHWRTIVHFVGRLKYRPSPVSANPTYLPFKDVTVVIPTVDPATHTFQRCLKSVCANNPCRIFVVTVGKEKYRAAKAALQPVRSDYPDMNIKLHHTFVANKRAQINSVIDSIGTSITLLVDNSAIWPTRFLSNALAPFEDPEVGLVGTEKLVERLEKGTLWERFWNYLGATYLARHSWELMASSAIDGGLFIVSGRTAGIRTSILKDPEFRRGYMDEHILFSFPNPFPFLFRRKNFIFTIGPIVADDDNYIHRWCVNHGIKAKFQADAGAVIQNNGDDHEASSSSSSSVVGIAGLGEYPRFLQQCLRWARTTFRSNPRMLLSPRAWRQHPWSMYGVQVATLTNFALAVDYLQLYLFRRTAWCVSMSWLWYVLLGWILFSGKMPKLYPWYRRYPADLLFFPGSVVFGYWHSLIKVYALLTFWNVKWEGRDLDTINRQAQKGGESEAEVMRVW</sequence>
<dbReference type="InterPro" id="IPR029044">
    <property type="entry name" value="Nucleotide-diphossugar_trans"/>
</dbReference>
<dbReference type="Pfam" id="PF13641">
    <property type="entry name" value="Glyco_tranf_2_3"/>
    <property type="match status" value="1"/>
</dbReference>
<evidence type="ECO:0000256" key="6">
    <source>
        <dbReference type="ARBA" id="ARBA00023136"/>
    </source>
</evidence>